<evidence type="ECO:0000313" key="2">
    <source>
        <dbReference type="EMBL" id="KAF0025675.1"/>
    </source>
</evidence>
<dbReference type="EMBL" id="VEVO01000020">
    <property type="protein sequence ID" value="KAF0025675.1"/>
    <property type="molecule type" value="Genomic_DNA"/>
</dbReference>
<accession>A0A6A4S0B4</accession>
<dbReference type="Proteomes" id="UP000438429">
    <property type="component" value="Unassembled WGS sequence"/>
</dbReference>
<comment type="caution">
    <text evidence="2">The sequence shown here is derived from an EMBL/GenBank/DDBJ whole genome shotgun (WGS) entry which is preliminary data.</text>
</comment>
<organism evidence="2 3">
    <name type="scientific">Scophthalmus maximus</name>
    <name type="common">Turbot</name>
    <name type="synonym">Psetta maxima</name>
    <dbReference type="NCBI Taxonomy" id="52904"/>
    <lineage>
        <taxon>Eukaryota</taxon>
        <taxon>Metazoa</taxon>
        <taxon>Chordata</taxon>
        <taxon>Craniata</taxon>
        <taxon>Vertebrata</taxon>
        <taxon>Euteleostomi</taxon>
        <taxon>Actinopterygii</taxon>
        <taxon>Neopterygii</taxon>
        <taxon>Teleostei</taxon>
        <taxon>Neoteleostei</taxon>
        <taxon>Acanthomorphata</taxon>
        <taxon>Carangaria</taxon>
        <taxon>Pleuronectiformes</taxon>
        <taxon>Pleuronectoidei</taxon>
        <taxon>Scophthalmidae</taxon>
        <taxon>Scophthalmus</taxon>
    </lineage>
</organism>
<feature type="region of interest" description="Disordered" evidence="1">
    <location>
        <begin position="87"/>
        <end position="124"/>
    </location>
</feature>
<dbReference type="AlphaFoldDB" id="A0A6A4S0B4"/>
<gene>
    <name evidence="2" type="ORF">F2P81_022556</name>
</gene>
<evidence type="ECO:0000256" key="1">
    <source>
        <dbReference type="SAM" id="MobiDB-lite"/>
    </source>
</evidence>
<protein>
    <submittedName>
        <fullName evidence="2">Uncharacterized protein</fullName>
    </submittedName>
</protein>
<name>A0A6A4S0B4_SCOMX</name>
<evidence type="ECO:0000313" key="3">
    <source>
        <dbReference type="Proteomes" id="UP000438429"/>
    </source>
</evidence>
<sequence length="151" mass="17113">MPLVISTWNDVRRSEKCLAFRSFERRILWTTDDNSDIRPWLVLPFRRHAQLLRTAVLHHIIPAAANLTWPTGARSQGDVLKQMALSPRRAGDVTRRIRKTNKRRSLEGDGGKTRNGKKNSPAECWDAVRSAPCDDQASFRTAGPPAHFSLD</sequence>
<reference evidence="2 3" key="1">
    <citation type="submission" date="2019-06" db="EMBL/GenBank/DDBJ databases">
        <title>Draft genomes of female and male turbot (Scophthalmus maximus).</title>
        <authorList>
            <person name="Xu H."/>
            <person name="Xu X.-W."/>
            <person name="Shao C."/>
            <person name="Chen S."/>
        </authorList>
    </citation>
    <scope>NUCLEOTIDE SEQUENCE [LARGE SCALE GENOMIC DNA]</scope>
    <source>
        <strain evidence="2">Ysfricsl-2016a</strain>
        <tissue evidence="2">Blood</tissue>
    </source>
</reference>
<proteinExistence type="predicted"/>